<dbReference type="RefSeq" id="WP_310425214.1">
    <property type="nucleotide sequence ID" value="NZ_JAVDYC010000001.1"/>
</dbReference>
<keyword evidence="3" id="KW-1185">Reference proteome</keyword>
<dbReference type="GO" id="GO:0016491">
    <property type="term" value="F:oxidoreductase activity"/>
    <property type="evidence" value="ECO:0007669"/>
    <property type="project" value="UniProtKB-KW"/>
</dbReference>
<reference evidence="2 3" key="1">
    <citation type="submission" date="2023-07" db="EMBL/GenBank/DDBJ databases">
        <title>Sequencing the genomes of 1000 actinobacteria strains.</title>
        <authorList>
            <person name="Klenk H.-P."/>
        </authorList>
    </citation>
    <scope>NUCLEOTIDE SEQUENCE [LARGE SCALE GENOMIC DNA]</scope>
    <source>
        <strain evidence="2 3">DSM 44711</strain>
    </source>
</reference>
<dbReference type="AlphaFoldDB" id="A0AAE4A130"/>
<evidence type="ECO:0000256" key="1">
    <source>
        <dbReference type="ARBA" id="ARBA00023002"/>
    </source>
</evidence>
<keyword evidence="1" id="KW-0560">Oxidoreductase</keyword>
<dbReference type="SUPFAM" id="SSF53323">
    <property type="entry name" value="Pyruvate-ferredoxin oxidoreductase, PFOR, domain III"/>
    <property type="match status" value="1"/>
</dbReference>
<dbReference type="InterPro" id="IPR051626">
    <property type="entry name" value="Oxidoreductase_gamma_subunit"/>
</dbReference>
<organism evidence="2 3">
    <name type="scientific">Catenuloplanes niger</name>
    <dbReference type="NCBI Taxonomy" id="587534"/>
    <lineage>
        <taxon>Bacteria</taxon>
        <taxon>Bacillati</taxon>
        <taxon>Actinomycetota</taxon>
        <taxon>Actinomycetes</taxon>
        <taxon>Micromonosporales</taxon>
        <taxon>Micromonosporaceae</taxon>
        <taxon>Catenuloplanes</taxon>
    </lineage>
</organism>
<dbReference type="InterPro" id="IPR002869">
    <property type="entry name" value="Pyrv_flavodox_OxRed_cen"/>
</dbReference>
<dbReference type="PANTHER" id="PTHR43366">
    <property type="entry name" value="PYRUVATE SYNTHASE SUBUNIT PORC"/>
    <property type="match status" value="1"/>
</dbReference>
<keyword evidence="2" id="KW-0670">Pyruvate</keyword>
<comment type="caution">
    <text evidence="2">The sequence shown here is derived from an EMBL/GenBank/DDBJ whole genome shotgun (WGS) entry which is preliminary data.</text>
</comment>
<accession>A0AAE4A130</accession>
<dbReference type="Proteomes" id="UP001183629">
    <property type="component" value="Unassembled WGS sequence"/>
</dbReference>
<proteinExistence type="predicted"/>
<dbReference type="PANTHER" id="PTHR43366:SF1">
    <property type="entry name" value="PYRUVATE SYNTHASE SUBUNIT PORC"/>
    <property type="match status" value="1"/>
</dbReference>
<dbReference type="EMBL" id="JAVDYC010000001">
    <property type="protein sequence ID" value="MDR7327653.1"/>
    <property type="molecule type" value="Genomic_DNA"/>
</dbReference>
<protein>
    <submittedName>
        <fullName evidence="2">Pyruvate/2-oxoacid:ferredoxin oxidoreductase gamma subunit</fullName>
    </submittedName>
</protein>
<evidence type="ECO:0000313" key="3">
    <source>
        <dbReference type="Proteomes" id="UP001183629"/>
    </source>
</evidence>
<evidence type="ECO:0000313" key="2">
    <source>
        <dbReference type="EMBL" id="MDR7327653.1"/>
    </source>
</evidence>
<name>A0AAE4A130_9ACTN</name>
<sequence>MYEVRVHGRDHLLVCAAMETMALAAVVDHVYFQIGPPPRAPRPHRDHVGWCRLDRRLIRASGPVRTPDCLIVIDAGLPGLPDATVGLPPGGLVIAGSAGPAVLDPPRDGWDLAVVPAVRLPRVPAAGPEPVAALLGAFTALTGRLRLDAVRTAAGIRFGACRAPDAMRAVEEAYDLVRAGQTAHGYA</sequence>
<gene>
    <name evidence="2" type="ORF">J2S44_007903</name>
</gene>
<dbReference type="Gene3D" id="3.40.920.10">
    <property type="entry name" value="Pyruvate-ferredoxin oxidoreductase, PFOR, domain III"/>
    <property type="match status" value="1"/>
</dbReference>